<evidence type="ECO:0000259" key="6">
    <source>
        <dbReference type="PROSITE" id="PS51164"/>
    </source>
</evidence>
<accession>A0A4Q2DKJ8</accession>
<evidence type="ECO:0000256" key="1">
    <source>
        <dbReference type="ARBA" id="ARBA00022487"/>
    </source>
</evidence>
<proteinExistence type="inferred from homology"/>
<evidence type="ECO:0000256" key="2">
    <source>
        <dbReference type="ARBA" id="ARBA00022729"/>
    </source>
</evidence>
<dbReference type="PROSITE" id="PS51164">
    <property type="entry name" value="CBM1_2"/>
    <property type="match status" value="1"/>
</dbReference>
<dbReference type="GO" id="GO:0052689">
    <property type="term" value="F:carboxylic ester hydrolase activity"/>
    <property type="evidence" value="ECO:0007669"/>
    <property type="project" value="UniProtKB-KW"/>
</dbReference>
<dbReference type="EC" id="3.1.1.-" evidence="4"/>
<sequence length="370" mass="38526">MISSLVLFIILTFHSVAAVPPYGQCGGQGYAGSTQCDPGYVCVKLNDWYSQCQPGGNTPTPVPTTSTPVTTPTVTPTTTSSTPTGTAGPPAPSIPAGTLTRLTNFGTNPSNVGIFVYKPTSVKVNPGLLLALHGCGGTAQQYFSGSGFRQLADQRGFMIIYGSAANDMNCWDVTGANSLTHDGGGDSRALASAVRYALSNWGVNPDKVFVTGTSSGAMMTNVMAGVYPDLIKGGAVFAGVAMGCLSRGNAPVFPADPCAAGQVSRTAQQWGDRVRQAYPGYTGPYPKMQLWHGTSDPVLNYTNLNEEVKQWTNIHAYSQTATTTSSGVPRQNWSKSVYGSGLVEGYTGQGSGHGLPESGTEASAIDFFGL</sequence>
<keyword evidence="1 4" id="KW-0719">Serine esterase</keyword>
<dbReference type="SUPFAM" id="SSF57180">
    <property type="entry name" value="Cellulose-binding domain"/>
    <property type="match status" value="1"/>
</dbReference>
<dbReference type="InterPro" id="IPR029058">
    <property type="entry name" value="AB_hydrolase_fold"/>
</dbReference>
<keyword evidence="4" id="KW-0119">Carbohydrate metabolism</keyword>
<dbReference type="GO" id="GO:0045493">
    <property type="term" value="P:xylan catabolic process"/>
    <property type="evidence" value="ECO:0007669"/>
    <property type="project" value="UniProtKB-UniRule"/>
</dbReference>
<keyword evidence="3 4" id="KW-0378">Hydrolase</keyword>
<dbReference type="Pfam" id="PF10503">
    <property type="entry name" value="Esterase_PHB"/>
    <property type="match status" value="1"/>
</dbReference>
<dbReference type="SUPFAM" id="SSF53474">
    <property type="entry name" value="alpha/beta-Hydrolases"/>
    <property type="match status" value="2"/>
</dbReference>
<keyword evidence="8" id="KW-1185">Reference proteome</keyword>
<dbReference type="InterPro" id="IPR050955">
    <property type="entry name" value="Plant_Biomass_Hydrol_Est"/>
</dbReference>
<feature type="signal peptide" evidence="4">
    <location>
        <begin position="1"/>
        <end position="18"/>
    </location>
</feature>
<dbReference type="InterPro" id="IPR010126">
    <property type="entry name" value="Esterase_phb"/>
</dbReference>
<reference evidence="7 8" key="1">
    <citation type="submission" date="2019-01" db="EMBL/GenBank/DDBJ databases">
        <title>Draft genome sequence of Psathyrella aberdarensis IHI B618.</title>
        <authorList>
            <person name="Buettner E."/>
            <person name="Kellner H."/>
        </authorList>
    </citation>
    <scope>NUCLEOTIDE SEQUENCE [LARGE SCALE GENOMIC DNA]</scope>
    <source>
        <strain evidence="7 8">IHI B618</strain>
    </source>
</reference>
<feature type="chain" id="PRO_5029032354" description="Carboxylic ester hydrolase" evidence="4">
    <location>
        <begin position="19"/>
        <end position="370"/>
    </location>
</feature>
<gene>
    <name evidence="7" type="ORF">EST38_g6104</name>
</gene>
<organism evidence="7 8">
    <name type="scientific">Candolleomyces aberdarensis</name>
    <dbReference type="NCBI Taxonomy" id="2316362"/>
    <lineage>
        <taxon>Eukaryota</taxon>
        <taxon>Fungi</taxon>
        <taxon>Dikarya</taxon>
        <taxon>Basidiomycota</taxon>
        <taxon>Agaricomycotina</taxon>
        <taxon>Agaricomycetes</taxon>
        <taxon>Agaricomycetidae</taxon>
        <taxon>Agaricales</taxon>
        <taxon>Agaricineae</taxon>
        <taxon>Psathyrellaceae</taxon>
        <taxon>Candolleomyces</taxon>
    </lineage>
</organism>
<dbReference type="PROSITE" id="PS00562">
    <property type="entry name" value="CBM1_1"/>
    <property type="match status" value="1"/>
</dbReference>
<feature type="region of interest" description="Disordered" evidence="5">
    <location>
        <begin position="56"/>
        <end position="90"/>
    </location>
</feature>
<evidence type="ECO:0000256" key="5">
    <source>
        <dbReference type="SAM" id="MobiDB-lite"/>
    </source>
</evidence>
<dbReference type="NCBIfam" id="TIGR01840">
    <property type="entry name" value="esterase_phb"/>
    <property type="match status" value="1"/>
</dbReference>
<keyword evidence="4" id="KW-0964">Secreted</keyword>
<feature type="compositionally biased region" description="Low complexity" evidence="5">
    <location>
        <begin position="63"/>
        <end position="90"/>
    </location>
</feature>
<dbReference type="GO" id="GO:0030248">
    <property type="term" value="F:cellulose binding"/>
    <property type="evidence" value="ECO:0007669"/>
    <property type="project" value="InterPro"/>
</dbReference>
<dbReference type="SMART" id="SM00236">
    <property type="entry name" value="fCBD"/>
    <property type="match status" value="1"/>
</dbReference>
<dbReference type="Proteomes" id="UP000290288">
    <property type="component" value="Unassembled WGS sequence"/>
</dbReference>
<comment type="caution">
    <text evidence="7">The sequence shown here is derived from an EMBL/GenBank/DDBJ whole genome shotgun (WGS) entry which is preliminary data.</text>
</comment>
<evidence type="ECO:0000256" key="4">
    <source>
        <dbReference type="RuleBase" id="RU367147"/>
    </source>
</evidence>
<dbReference type="EMBL" id="SDEE01000185">
    <property type="protein sequence ID" value="RXW19736.1"/>
    <property type="molecule type" value="Genomic_DNA"/>
</dbReference>
<dbReference type="AlphaFoldDB" id="A0A4Q2DKJ8"/>
<keyword evidence="4" id="KW-0624">Polysaccharide degradation</keyword>
<dbReference type="Gene3D" id="3.40.50.1820">
    <property type="entry name" value="alpha/beta hydrolase"/>
    <property type="match status" value="1"/>
</dbReference>
<feature type="domain" description="CBM1" evidence="6">
    <location>
        <begin position="17"/>
        <end position="53"/>
    </location>
</feature>
<comment type="similarity">
    <text evidence="4">Belongs to the carbohydrate esterase 1 (CE1) family.</text>
</comment>
<dbReference type="PANTHER" id="PTHR43037:SF5">
    <property type="entry name" value="FERULOYL ESTERASE"/>
    <property type="match status" value="1"/>
</dbReference>
<evidence type="ECO:0000313" key="7">
    <source>
        <dbReference type="EMBL" id="RXW19736.1"/>
    </source>
</evidence>
<dbReference type="InterPro" id="IPR000254">
    <property type="entry name" value="CBD"/>
</dbReference>
<evidence type="ECO:0000313" key="8">
    <source>
        <dbReference type="Proteomes" id="UP000290288"/>
    </source>
</evidence>
<dbReference type="OrthoDB" id="2425929at2759"/>
<name>A0A4Q2DKJ8_9AGAR</name>
<dbReference type="GO" id="GO:0005576">
    <property type="term" value="C:extracellular region"/>
    <property type="evidence" value="ECO:0007669"/>
    <property type="project" value="UniProtKB-SubCell"/>
</dbReference>
<dbReference type="InterPro" id="IPR035971">
    <property type="entry name" value="CBD_sf"/>
</dbReference>
<comment type="subcellular location">
    <subcellularLocation>
        <location evidence="4">Secreted</location>
    </subcellularLocation>
</comment>
<comment type="function">
    <text evidence="4">Esterase involved in the hydrolysis of xylan, a major structural heterogeneous polysaccharide found in plant biomass representing the second most abundant polysaccharide in the biosphere, after cellulose.</text>
</comment>
<dbReference type="STRING" id="2316362.A0A4Q2DKJ8"/>
<keyword evidence="2 4" id="KW-0732">Signal</keyword>
<dbReference type="Pfam" id="PF00734">
    <property type="entry name" value="CBM_1"/>
    <property type="match status" value="1"/>
</dbReference>
<dbReference type="PANTHER" id="PTHR43037">
    <property type="entry name" value="UNNAMED PRODUCT-RELATED"/>
    <property type="match status" value="1"/>
</dbReference>
<protein>
    <recommendedName>
        <fullName evidence="4">Carboxylic ester hydrolase</fullName>
        <ecNumber evidence="4">3.1.1.-</ecNumber>
    </recommendedName>
</protein>
<evidence type="ECO:0000256" key="3">
    <source>
        <dbReference type="ARBA" id="ARBA00022801"/>
    </source>
</evidence>